<evidence type="ECO:0000313" key="7">
    <source>
        <dbReference type="Proteomes" id="UP001146120"/>
    </source>
</evidence>
<dbReference type="SMART" id="SM00645">
    <property type="entry name" value="Pept_C1"/>
    <property type="match status" value="1"/>
</dbReference>
<dbReference type="PROSITE" id="PS00139">
    <property type="entry name" value="THIOL_PROTEASE_CYS"/>
    <property type="match status" value="1"/>
</dbReference>
<comment type="caution">
    <text evidence="6">The sequence shown here is derived from an EMBL/GenBank/DDBJ whole genome shotgun (WGS) entry which is preliminary data.</text>
</comment>
<dbReference type="SUPFAM" id="SSF54001">
    <property type="entry name" value="Cysteine proteinases"/>
    <property type="match status" value="1"/>
</dbReference>
<dbReference type="InterPro" id="IPR013128">
    <property type="entry name" value="Peptidase_C1A"/>
</dbReference>
<dbReference type="InterPro" id="IPR038765">
    <property type="entry name" value="Papain-like_cys_pep_sf"/>
</dbReference>
<evidence type="ECO:0000256" key="1">
    <source>
        <dbReference type="ARBA" id="ARBA00008455"/>
    </source>
</evidence>
<dbReference type="CDD" id="cd02248">
    <property type="entry name" value="Peptidase_C1A"/>
    <property type="match status" value="1"/>
</dbReference>
<organism evidence="6 7">
    <name type="scientific">Lagenidium giganteum</name>
    <dbReference type="NCBI Taxonomy" id="4803"/>
    <lineage>
        <taxon>Eukaryota</taxon>
        <taxon>Sar</taxon>
        <taxon>Stramenopiles</taxon>
        <taxon>Oomycota</taxon>
        <taxon>Peronosporomycetes</taxon>
        <taxon>Pythiales</taxon>
        <taxon>Pythiaceae</taxon>
    </lineage>
</organism>
<feature type="domain" description="Peptidase C1A papain C-terminal" evidence="5">
    <location>
        <begin position="174"/>
        <end position="397"/>
    </location>
</feature>
<keyword evidence="2" id="KW-0865">Zymogen</keyword>
<sequence length="399" mass="43398">MNITAIASLFAIALSSVASAASSSSSKVSAIAHVRKHPEHHHRFLQDLDQLKAELEEWKNSESHEAAKQLGVYAGQDGDFESDDPSEDLARLYLAKLSVAEAQERNPEAIFSLKSPFTLLLPEEFTEYVGRGFGGASDYANANTDAEVDAAYDDVEEVQDMADTIPGHTVSRELSDDIDAVDWSTSGCVAPPKRQGRCGSCWAFAAVASLESANCIKTGKFTKLSEQEVVTCAIDDGCDGSMPDVGMRFVRKQRGLSSAAAYPYTNGAYNMTEQCKADASNHIKLDFEIVKVSDAFRLKGDLGKDPSYLRRALKQQPVAVTVTGGNPDFKQYKGGVLRQCGSVTVDHSVFAVGYTVTSSGSTVFKVRNSWGEWWGEQGYFRVESSACRITDYGYYPAMS</sequence>
<comment type="similarity">
    <text evidence="1">Belongs to the peptidase C1 family.</text>
</comment>
<dbReference type="GO" id="GO:0008234">
    <property type="term" value="F:cysteine-type peptidase activity"/>
    <property type="evidence" value="ECO:0007669"/>
    <property type="project" value="InterPro"/>
</dbReference>
<dbReference type="GO" id="GO:0006508">
    <property type="term" value="P:proteolysis"/>
    <property type="evidence" value="ECO:0007669"/>
    <property type="project" value="InterPro"/>
</dbReference>
<reference evidence="6" key="1">
    <citation type="submission" date="2022-11" db="EMBL/GenBank/DDBJ databases">
        <authorList>
            <person name="Morgan W.R."/>
            <person name="Tartar A."/>
        </authorList>
    </citation>
    <scope>NUCLEOTIDE SEQUENCE</scope>
    <source>
        <strain evidence="6">ARSEF 373</strain>
    </source>
</reference>
<protein>
    <recommendedName>
        <fullName evidence="5">Peptidase C1A papain C-terminal domain-containing protein</fullName>
    </recommendedName>
</protein>
<dbReference type="EMBL" id="DAKRPA010000103">
    <property type="protein sequence ID" value="DAZ98578.1"/>
    <property type="molecule type" value="Genomic_DNA"/>
</dbReference>
<feature type="signal peptide" evidence="4">
    <location>
        <begin position="1"/>
        <end position="20"/>
    </location>
</feature>
<proteinExistence type="inferred from homology"/>
<keyword evidence="7" id="KW-1185">Reference proteome</keyword>
<evidence type="ECO:0000313" key="6">
    <source>
        <dbReference type="EMBL" id="DAZ98578.1"/>
    </source>
</evidence>
<dbReference type="Proteomes" id="UP001146120">
    <property type="component" value="Unassembled WGS sequence"/>
</dbReference>
<keyword evidence="3" id="KW-0175">Coiled coil</keyword>
<dbReference type="InterPro" id="IPR039417">
    <property type="entry name" value="Peptidase_C1A_papain-like"/>
</dbReference>
<dbReference type="Gene3D" id="3.90.70.10">
    <property type="entry name" value="Cysteine proteinases"/>
    <property type="match status" value="1"/>
</dbReference>
<dbReference type="InterPro" id="IPR000668">
    <property type="entry name" value="Peptidase_C1A_C"/>
</dbReference>
<reference evidence="6" key="2">
    <citation type="journal article" date="2023" name="Microbiol Resour">
        <title>Decontamination and Annotation of the Draft Genome Sequence of the Oomycete Lagenidium giganteum ARSEF 373.</title>
        <authorList>
            <person name="Morgan W.R."/>
            <person name="Tartar A."/>
        </authorList>
    </citation>
    <scope>NUCLEOTIDE SEQUENCE</scope>
    <source>
        <strain evidence="6">ARSEF 373</strain>
    </source>
</reference>
<evidence type="ECO:0000259" key="5">
    <source>
        <dbReference type="SMART" id="SM00645"/>
    </source>
</evidence>
<evidence type="ECO:0000256" key="3">
    <source>
        <dbReference type="SAM" id="Coils"/>
    </source>
</evidence>
<gene>
    <name evidence="6" type="ORF">N0F65_005762</name>
</gene>
<feature type="chain" id="PRO_5043506279" description="Peptidase C1A papain C-terminal domain-containing protein" evidence="4">
    <location>
        <begin position="21"/>
        <end position="399"/>
    </location>
</feature>
<dbReference type="AlphaFoldDB" id="A0AAV2YYY5"/>
<dbReference type="Pfam" id="PF00112">
    <property type="entry name" value="Peptidase_C1"/>
    <property type="match status" value="1"/>
</dbReference>
<dbReference type="PRINTS" id="PR00705">
    <property type="entry name" value="PAPAIN"/>
</dbReference>
<dbReference type="InterPro" id="IPR000169">
    <property type="entry name" value="Pept_cys_AS"/>
</dbReference>
<accession>A0AAV2YYY5</accession>
<evidence type="ECO:0000256" key="2">
    <source>
        <dbReference type="ARBA" id="ARBA00023145"/>
    </source>
</evidence>
<dbReference type="PANTHER" id="PTHR12411">
    <property type="entry name" value="CYSTEINE PROTEASE FAMILY C1-RELATED"/>
    <property type="match status" value="1"/>
</dbReference>
<feature type="coiled-coil region" evidence="3">
    <location>
        <begin position="41"/>
        <end position="68"/>
    </location>
</feature>
<evidence type="ECO:0000256" key="4">
    <source>
        <dbReference type="SAM" id="SignalP"/>
    </source>
</evidence>
<keyword evidence="4" id="KW-0732">Signal</keyword>
<name>A0AAV2YYY5_9STRA</name>